<keyword evidence="5" id="KW-0408">Iron</keyword>
<protein>
    <recommendedName>
        <fullName evidence="7">Anaerobic ribonucleoside-triphosphate reductase-activating protein</fullName>
        <ecNumber evidence="7">1.97.1.-</ecNumber>
    </recommendedName>
</protein>
<dbReference type="GO" id="GO:0043365">
    <property type="term" value="F:[formate-C-acetyltransferase]-activating enzyme activity"/>
    <property type="evidence" value="ECO:0007669"/>
    <property type="project" value="InterPro"/>
</dbReference>
<dbReference type="EMBL" id="AP019822">
    <property type="protein sequence ID" value="BBM35250.1"/>
    <property type="molecule type" value="Genomic_DNA"/>
</dbReference>
<dbReference type="InterPro" id="IPR012837">
    <property type="entry name" value="NrdG"/>
</dbReference>
<dbReference type="EC" id="1.97.1.-" evidence="7"/>
<dbReference type="Proteomes" id="UP000321606">
    <property type="component" value="Chromosome"/>
</dbReference>
<dbReference type="SFLD" id="SFLDG01063">
    <property type="entry name" value="activating_enzymes__group_1"/>
    <property type="match status" value="1"/>
</dbReference>
<dbReference type="NCBIfam" id="TIGR02491">
    <property type="entry name" value="NrdG"/>
    <property type="match status" value="1"/>
</dbReference>
<dbReference type="KEGG" id="lgo:JCM16774_0157"/>
<organism evidence="8 9">
    <name type="scientific">Pseudoleptotrichia goodfellowii</name>
    <dbReference type="NCBI Taxonomy" id="157692"/>
    <lineage>
        <taxon>Bacteria</taxon>
        <taxon>Fusobacteriati</taxon>
        <taxon>Fusobacteriota</taxon>
        <taxon>Fusobacteriia</taxon>
        <taxon>Fusobacteriales</taxon>
        <taxon>Leptotrichiaceae</taxon>
        <taxon>Pseudoleptotrichia</taxon>
    </lineage>
</organism>
<dbReference type="RefSeq" id="WP_146966316.1">
    <property type="nucleotide sequence ID" value="NZ_AP019822.1"/>
</dbReference>
<comment type="function">
    <text evidence="7">Activation of anaerobic ribonucleoside-triphosphate reductase under anaerobic conditions by generation of an organic free radical, using S-adenosylmethionine and reduced flavodoxin as cosubstrates to produce 5'-deoxy-adenosine.</text>
</comment>
<dbReference type="SFLD" id="SFLDS00029">
    <property type="entry name" value="Radical_SAM"/>
    <property type="match status" value="1"/>
</dbReference>
<dbReference type="AlphaFoldDB" id="A0A510J7J2"/>
<dbReference type="PIRSF" id="PIRSF000368">
    <property type="entry name" value="NrdG"/>
    <property type="match status" value="1"/>
</dbReference>
<sequence length="182" mass="20998">MDSKDKKNDFTLRILKIFKETIVDGVGFRYSLYFAGCIHKCPGCHNEKSWNPDNGELVSYEMLQEIADEINKNSILDGITISGGDPLFNPVDMLKVLKFLKEKTGKNIWLYTGYTLENIKSDKDRSKCLEYIDVLVDGPFIKQLYAPDLEFRGSSNQRIIKKSEFEKYSCEKNTQPQNVYVQ</sequence>
<evidence type="ECO:0000313" key="8">
    <source>
        <dbReference type="EMBL" id="BBM35250.1"/>
    </source>
</evidence>
<dbReference type="Pfam" id="PF13353">
    <property type="entry name" value="Fer4_12"/>
    <property type="match status" value="1"/>
</dbReference>
<name>A0A510J7J2_9FUSO</name>
<dbReference type="PANTHER" id="PTHR30352">
    <property type="entry name" value="PYRUVATE FORMATE-LYASE-ACTIVATING ENZYME"/>
    <property type="match status" value="1"/>
</dbReference>
<dbReference type="STRING" id="714315.GCA_000516535_00171"/>
<evidence type="ECO:0000256" key="6">
    <source>
        <dbReference type="ARBA" id="ARBA00023014"/>
    </source>
</evidence>
<dbReference type="GO" id="GO:0051539">
    <property type="term" value="F:4 iron, 4 sulfur cluster binding"/>
    <property type="evidence" value="ECO:0007669"/>
    <property type="project" value="UniProtKB-KW"/>
</dbReference>
<evidence type="ECO:0000256" key="5">
    <source>
        <dbReference type="ARBA" id="ARBA00023004"/>
    </source>
</evidence>
<comment type="similarity">
    <text evidence="7">Belongs to the organic radical-activating enzymes family.</text>
</comment>
<keyword evidence="2" id="KW-0004">4Fe-4S</keyword>
<dbReference type="PANTHER" id="PTHR30352:SF2">
    <property type="entry name" value="ANAEROBIC RIBONUCLEOSIDE-TRIPHOSPHATE REDUCTASE-ACTIVATING PROTEIN"/>
    <property type="match status" value="1"/>
</dbReference>
<evidence type="ECO:0000256" key="2">
    <source>
        <dbReference type="ARBA" id="ARBA00022485"/>
    </source>
</evidence>
<dbReference type="GO" id="GO:0046872">
    <property type="term" value="F:metal ion binding"/>
    <property type="evidence" value="ECO:0007669"/>
    <property type="project" value="UniProtKB-KW"/>
</dbReference>
<dbReference type="InterPro" id="IPR013785">
    <property type="entry name" value="Aldolase_TIM"/>
</dbReference>
<dbReference type="OrthoDB" id="9782387at2"/>
<keyword evidence="6" id="KW-0411">Iron-sulfur</keyword>
<dbReference type="SUPFAM" id="SSF102114">
    <property type="entry name" value="Radical SAM enzymes"/>
    <property type="match status" value="1"/>
</dbReference>
<keyword evidence="3" id="KW-0949">S-adenosyl-L-methionine</keyword>
<dbReference type="SFLD" id="SFLDG01066">
    <property type="entry name" value="organic_radical-activating_enz"/>
    <property type="match status" value="1"/>
</dbReference>
<dbReference type="InterPro" id="IPR058240">
    <property type="entry name" value="rSAM_sf"/>
</dbReference>
<evidence type="ECO:0000256" key="3">
    <source>
        <dbReference type="ARBA" id="ARBA00022691"/>
    </source>
</evidence>
<reference evidence="8 9" key="1">
    <citation type="submission" date="2019-07" db="EMBL/GenBank/DDBJ databases">
        <title>Complete Genome Sequence of Leptotrichia goodfellowii Strain JCM 16774.</title>
        <authorList>
            <person name="Watanabe S."/>
            <person name="Cui L."/>
        </authorList>
    </citation>
    <scope>NUCLEOTIDE SEQUENCE [LARGE SCALE GENOMIC DNA]</scope>
    <source>
        <strain evidence="8 9">JCM16774</strain>
    </source>
</reference>
<evidence type="ECO:0000256" key="7">
    <source>
        <dbReference type="PIRNR" id="PIRNR000368"/>
    </source>
</evidence>
<dbReference type="SFLD" id="SFLDF00299">
    <property type="entry name" value="anaerobic_ribonucleoside-triph"/>
    <property type="match status" value="1"/>
</dbReference>
<dbReference type="CDD" id="cd01335">
    <property type="entry name" value="Radical_SAM"/>
    <property type="match status" value="1"/>
</dbReference>
<proteinExistence type="inferred from homology"/>
<dbReference type="InterPro" id="IPR007197">
    <property type="entry name" value="rSAM"/>
</dbReference>
<keyword evidence="7" id="KW-0560">Oxidoreductase</keyword>
<evidence type="ECO:0000256" key="4">
    <source>
        <dbReference type="ARBA" id="ARBA00022723"/>
    </source>
</evidence>
<dbReference type="InterPro" id="IPR034457">
    <property type="entry name" value="Organic_radical-activating"/>
</dbReference>
<keyword evidence="4" id="KW-0479">Metal-binding</keyword>
<gene>
    <name evidence="8" type="ORF">JCM16774_0157</name>
</gene>
<dbReference type="GO" id="GO:0004748">
    <property type="term" value="F:ribonucleoside-diphosphate reductase activity, thioredoxin disulfide as acceptor"/>
    <property type="evidence" value="ECO:0007669"/>
    <property type="project" value="TreeGrafter"/>
</dbReference>
<dbReference type="Gene3D" id="3.20.20.70">
    <property type="entry name" value="Aldolase class I"/>
    <property type="match status" value="1"/>
</dbReference>
<comment type="cofactor">
    <cofactor evidence="1">
        <name>[4Fe-4S] cluster</name>
        <dbReference type="ChEBI" id="CHEBI:49883"/>
    </cofactor>
</comment>
<accession>A0A510J7J2</accession>
<evidence type="ECO:0000256" key="1">
    <source>
        <dbReference type="ARBA" id="ARBA00001966"/>
    </source>
</evidence>
<evidence type="ECO:0000313" key="9">
    <source>
        <dbReference type="Proteomes" id="UP000321606"/>
    </source>
</evidence>